<feature type="transmembrane region" description="Helical" evidence="9">
    <location>
        <begin position="30"/>
        <end position="52"/>
    </location>
</feature>
<keyword evidence="9" id="KW-1278">Translocase</keyword>
<feature type="transmembrane region" description="Helical" evidence="9">
    <location>
        <begin position="84"/>
        <end position="109"/>
    </location>
</feature>
<keyword evidence="9" id="KW-0249">Electron transport</keyword>
<geneLocation type="mitochondrion" evidence="10"/>
<keyword evidence="4 9" id="KW-0813">Transport</keyword>
<comment type="similarity">
    <text evidence="2 9">Belongs to the complex I subunit 3 family.</text>
</comment>
<evidence type="ECO:0000256" key="1">
    <source>
        <dbReference type="ARBA" id="ARBA00004370"/>
    </source>
</evidence>
<dbReference type="AlphaFoldDB" id="A0A7G5XUJ4"/>
<evidence type="ECO:0000256" key="6">
    <source>
        <dbReference type="ARBA" id="ARBA00022989"/>
    </source>
</evidence>
<keyword evidence="7 9" id="KW-0472">Membrane</keyword>
<gene>
    <name evidence="10" type="primary">nad3</name>
</gene>
<evidence type="ECO:0000256" key="5">
    <source>
        <dbReference type="ARBA" id="ARBA00022692"/>
    </source>
</evidence>
<comment type="catalytic activity">
    <reaction evidence="8 9">
        <text>a ubiquinone + NADH + 5 H(+)(in) = a ubiquinol + NAD(+) + 4 H(+)(out)</text>
        <dbReference type="Rhea" id="RHEA:29091"/>
        <dbReference type="Rhea" id="RHEA-COMP:9565"/>
        <dbReference type="Rhea" id="RHEA-COMP:9566"/>
        <dbReference type="ChEBI" id="CHEBI:15378"/>
        <dbReference type="ChEBI" id="CHEBI:16389"/>
        <dbReference type="ChEBI" id="CHEBI:17976"/>
        <dbReference type="ChEBI" id="CHEBI:57540"/>
        <dbReference type="ChEBI" id="CHEBI:57945"/>
        <dbReference type="EC" id="7.1.1.2"/>
    </reaction>
</comment>
<sequence>MVVLLCCWGVVGCVLAGLLGVWYVGVASHSMGAGVLAPFECGFGGLGGTVFYSVRFYYLLVLFLVFDVELILLLQLVVDGVGGVWSAYFLFSAVVWFVVWEVYCGVLLWKG</sequence>
<evidence type="ECO:0000256" key="3">
    <source>
        <dbReference type="ARBA" id="ARBA00021007"/>
    </source>
</evidence>
<comment type="function">
    <text evidence="9">Core subunit of the mitochondrial membrane respiratory chain NADH dehydrogenase (Complex I) which catalyzes electron transfer from NADH through the respiratory chain, using ubiquinone as an electron acceptor. Essential for the catalytic activity of complex I.</text>
</comment>
<dbReference type="Gene3D" id="1.20.58.1610">
    <property type="entry name" value="NADH:ubiquinone/plastoquinone oxidoreductase, chain 3"/>
    <property type="match status" value="1"/>
</dbReference>
<organism evidence="10">
    <name type="scientific">Graffilla buccinicola</name>
    <dbReference type="NCBI Taxonomy" id="84095"/>
    <lineage>
        <taxon>Eukaryota</taxon>
        <taxon>Metazoa</taxon>
        <taxon>Spiralia</taxon>
        <taxon>Lophotrochozoa</taxon>
        <taxon>Platyhelminthes</taxon>
        <taxon>Rhabditophora</taxon>
        <taxon>Rhabdocoela</taxon>
        <taxon>Dalyellioida</taxon>
        <taxon>Graffillidae</taxon>
        <taxon>Graffilla</taxon>
    </lineage>
</organism>
<keyword evidence="9" id="KW-0520">NAD</keyword>
<keyword evidence="6 9" id="KW-1133">Transmembrane helix</keyword>
<feature type="transmembrane region" description="Helical" evidence="9">
    <location>
        <begin position="57"/>
        <end position="78"/>
    </location>
</feature>
<evidence type="ECO:0000256" key="7">
    <source>
        <dbReference type="ARBA" id="ARBA00023136"/>
    </source>
</evidence>
<keyword evidence="5 9" id="KW-0812">Transmembrane</keyword>
<dbReference type="GO" id="GO:0031966">
    <property type="term" value="C:mitochondrial membrane"/>
    <property type="evidence" value="ECO:0007669"/>
    <property type="project" value="UniProtKB-SubCell"/>
</dbReference>
<evidence type="ECO:0000313" key="10">
    <source>
        <dbReference type="EMBL" id="QNA49629.1"/>
    </source>
</evidence>
<reference evidence="10" key="1">
    <citation type="journal article" date="2020" name="Int. J. Biol. Macromol.">
        <title>The first mitochondrial genomes of endosymbiotic rhabdocoels illustrate evolutionary relaxation of atp8 and genome plasticity in flatworms.</title>
        <authorList>
            <person name="Monnens M."/>
            <person name="Thijs S."/>
            <person name="Briscoe A.G."/>
            <person name="Clark M."/>
            <person name="Frost E.J."/>
            <person name="Littlewood D.T.J."/>
            <person name="Sewell M."/>
            <person name="Smeets K."/>
            <person name="Artois T."/>
            <person name="Vanhove M.P.M."/>
        </authorList>
    </citation>
    <scope>NUCLEOTIDE SEQUENCE</scope>
    <source>
        <strain evidence="10">2_E1</strain>
    </source>
</reference>
<dbReference type="EMBL" id="MT063059">
    <property type="protein sequence ID" value="QNA49629.1"/>
    <property type="molecule type" value="Genomic_DNA"/>
</dbReference>
<name>A0A7G5XUJ4_9PLAT</name>
<evidence type="ECO:0000256" key="8">
    <source>
        <dbReference type="ARBA" id="ARBA00049551"/>
    </source>
</evidence>
<dbReference type="Pfam" id="PF00507">
    <property type="entry name" value="Oxidored_q4"/>
    <property type="match status" value="1"/>
</dbReference>
<evidence type="ECO:0000256" key="2">
    <source>
        <dbReference type="ARBA" id="ARBA00008472"/>
    </source>
</evidence>
<keyword evidence="9" id="KW-0679">Respiratory chain</keyword>
<evidence type="ECO:0000256" key="9">
    <source>
        <dbReference type="RuleBase" id="RU003640"/>
    </source>
</evidence>
<keyword evidence="9" id="KW-0830">Ubiquinone</keyword>
<keyword evidence="9 10" id="KW-0496">Mitochondrion</keyword>
<dbReference type="GO" id="GO:0008137">
    <property type="term" value="F:NADH dehydrogenase (ubiquinone) activity"/>
    <property type="evidence" value="ECO:0007669"/>
    <property type="project" value="UniProtKB-UniRule"/>
</dbReference>
<protein>
    <recommendedName>
        <fullName evidence="3 9">NADH-ubiquinone oxidoreductase chain 3</fullName>
        <ecNumber evidence="9">7.1.1.2</ecNumber>
    </recommendedName>
</protein>
<accession>A0A7G5XUJ4</accession>
<dbReference type="InterPro" id="IPR000440">
    <property type="entry name" value="NADH_UbQ/plastoQ_OxRdtase_su3"/>
</dbReference>
<comment type="subcellular location">
    <subcellularLocation>
        <location evidence="1">Membrane</location>
    </subcellularLocation>
    <subcellularLocation>
        <location evidence="9">Mitochondrion membrane</location>
        <topology evidence="9">Multi-pass membrane protein</topology>
    </subcellularLocation>
</comment>
<evidence type="ECO:0000256" key="4">
    <source>
        <dbReference type="ARBA" id="ARBA00022448"/>
    </source>
</evidence>
<dbReference type="EC" id="7.1.1.2" evidence="9"/>
<proteinExistence type="inferred from homology"/>
<dbReference type="InterPro" id="IPR038430">
    <property type="entry name" value="NDAH_ubi_oxred_su3_sf"/>
</dbReference>